<dbReference type="AlphaFoldDB" id="A0A382J1P9"/>
<proteinExistence type="predicted"/>
<gene>
    <name evidence="1" type="ORF">METZ01_LOCUS258878</name>
</gene>
<organism evidence="1">
    <name type="scientific">marine metagenome</name>
    <dbReference type="NCBI Taxonomy" id="408172"/>
    <lineage>
        <taxon>unclassified sequences</taxon>
        <taxon>metagenomes</taxon>
        <taxon>ecological metagenomes</taxon>
    </lineage>
</organism>
<accession>A0A382J1P9</accession>
<sequence>NDYLYSVCKGNQYGKYFLNTFRNGYDFLFAIADITAPWEKRDGVFLKDIEIIRASLKNNLQTGFHTPTTDIDFPFQIMVAKTEHIPMSVSRFVSRVRITSVFKTIHLEYLADKSINDVEDIKNIVKFI</sequence>
<feature type="non-terminal residue" evidence="1">
    <location>
        <position position="1"/>
    </location>
</feature>
<evidence type="ECO:0000313" key="1">
    <source>
        <dbReference type="EMBL" id="SVC06024.1"/>
    </source>
</evidence>
<dbReference type="EMBL" id="UINC01071261">
    <property type="protein sequence ID" value="SVC06024.1"/>
    <property type="molecule type" value="Genomic_DNA"/>
</dbReference>
<name>A0A382J1P9_9ZZZZ</name>
<protein>
    <submittedName>
        <fullName evidence="1">Uncharacterized protein</fullName>
    </submittedName>
</protein>
<reference evidence="1" key="1">
    <citation type="submission" date="2018-05" db="EMBL/GenBank/DDBJ databases">
        <authorList>
            <person name="Lanie J.A."/>
            <person name="Ng W.-L."/>
            <person name="Kazmierczak K.M."/>
            <person name="Andrzejewski T.M."/>
            <person name="Davidsen T.M."/>
            <person name="Wayne K.J."/>
            <person name="Tettelin H."/>
            <person name="Glass J.I."/>
            <person name="Rusch D."/>
            <person name="Podicherti R."/>
            <person name="Tsui H.-C.T."/>
            <person name="Winkler M.E."/>
        </authorList>
    </citation>
    <scope>NUCLEOTIDE SEQUENCE</scope>
</reference>